<comment type="cofactor">
    <cofactor evidence="3">
        <name>Mg(2+)</name>
        <dbReference type="ChEBI" id="CHEBI:18420"/>
    </cofactor>
</comment>
<evidence type="ECO:0000256" key="6">
    <source>
        <dbReference type="ARBA" id="ARBA00022475"/>
    </source>
</evidence>
<keyword evidence="15" id="KW-0902">Two-component regulatory system</keyword>
<keyword evidence="25" id="KW-1185">Reference proteome</keyword>
<comment type="cofactor">
    <cofactor evidence="2">
        <name>Mn(2+)</name>
        <dbReference type="ChEBI" id="CHEBI:29035"/>
    </cofactor>
</comment>
<name>A0ABM9MZ48_9LACO</name>
<dbReference type="PROSITE" id="PS50109">
    <property type="entry name" value="HIS_KIN"/>
    <property type="match status" value="1"/>
</dbReference>
<keyword evidence="21" id="KW-1133">Transmembrane helix</keyword>
<evidence type="ECO:0000256" key="11">
    <source>
        <dbReference type="ARBA" id="ARBA00022801"/>
    </source>
</evidence>
<keyword evidence="21" id="KW-0472">Membrane</keyword>
<evidence type="ECO:0000313" key="25">
    <source>
        <dbReference type="Proteomes" id="UP001314166"/>
    </source>
</evidence>
<dbReference type="CDD" id="cd00075">
    <property type="entry name" value="HATPase"/>
    <property type="match status" value="1"/>
</dbReference>
<dbReference type="PRINTS" id="PR00344">
    <property type="entry name" value="BCTRLSENSOR"/>
</dbReference>
<keyword evidence="17" id="KW-0843">Virulence</keyword>
<dbReference type="Gene3D" id="3.30.565.10">
    <property type="entry name" value="Histidine kinase-like ATPase, C-terminal domain"/>
    <property type="match status" value="1"/>
</dbReference>
<protein>
    <recommendedName>
        <fullName evidence="19">Signal transduction histidine-protein kinase/phosphatase MprB</fullName>
        <ecNumber evidence="5">2.7.13.3</ecNumber>
    </recommendedName>
    <alternativeName>
        <fullName evidence="20">Mycobacterial persistence regulator B</fullName>
    </alternativeName>
</protein>
<evidence type="ECO:0000256" key="1">
    <source>
        <dbReference type="ARBA" id="ARBA00000085"/>
    </source>
</evidence>
<evidence type="ECO:0000256" key="2">
    <source>
        <dbReference type="ARBA" id="ARBA00001936"/>
    </source>
</evidence>
<keyword evidence="12" id="KW-0067">ATP-binding</keyword>
<dbReference type="InterPro" id="IPR036890">
    <property type="entry name" value="HATPase_C_sf"/>
</dbReference>
<dbReference type="PROSITE" id="PS50885">
    <property type="entry name" value="HAMP"/>
    <property type="match status" value="1"/>
</dbReference>
<dbReference type="PANTHER" id="PTHR44936:SF9">
    <property type="entry name" value="SENSOR PROTEIN CREC"/>
    <property type="match status" value="1"/>
</dbReference>
<evidence type="ECO:0000256" key="5">
    <source>
        <dbReference type="ARBA" id="ARBA00012438"/>
    </source>
</evidence>
<organism evidence="24 25">
    <name type="scientific">Fructobacillus evanidus</name>
    <dbReference type="NCBI Taxonomy" id="3064281"/>
    <lineage>
        <taxon>Bacteria</taxon>
        <taxon>Bacillati</taxon>
        <taxon>Bacillota</taxon>
        <taxon>Bacilli</taxon>
        <taxon>Lactobacillales</taxon>
        <taxon>Lactobacillaceae</taxon>
        <taxon>Fructobacillus</taxon>
    </lineage>
</organism>
<evidence type="ECO:0000256" key="8">
    <source>
        <dbReference type="ARBA" id="ARBA00022679"/>
    </source>
</evidence>
<dbReference type="Gene3D" id="1.10.287.130">
    <property type="match status" value="1"/>
</dbReference>
<dbReference type="InterPro" id="IPR003661">
    <property type="entry name" value="HisK_dim/P_dom"/>
</dbReference>
<evidence type="ECO:0000256" key="12">
    <source>
        <dbReference type="ARBA" id="ARBA00022840"/>
    </source>
</evidence>
<reference evidence="24 25" key="1">
    <citation type="submission" date="2023-10" db="EMBL/GenBank/DDBJ databases">
        <authorList>
            <person name="Botero Cardona J."/>
        </authorList>
    </citation>
    <scope>NUCLEOTIDE SEQUENCE [LARGE SCALE GENOMIC DNA]</scope>
    <source>
        <strain evidence="24 25">R-55214</strain>
    </source>
</reference>
<dbReference type="InterPro" id="IPR005467">
    <property type="entry name" value="His_kinase_dom"/>
</dbReference>
<keyword evidence="14" id="KW-0904">Protein phosphatase</keyword>
<dbReference type="EC" id="2.7.13.3" evidence="5"/>
<evidence type="ECO:0000256" key="3">
    <source>
        <dbReference type="ARBA" id="ARBA00001946"/>
    </source>
</evidence>
<keyword evidence="13" id="KW-0460">Magnesium</keyword>
<keyword evidence="9" id="KW-0547">Nucleotide-binding</keyword>
<dbReference type="InterPro" id="IPR003660">
    <property type="entry name" value="HAMP_dom"/>
</dbReference>
<feature type="domain" description="HAMP" evidence="23">
    <location>
        <begin position="167"/>
        <end position="222"/>
    </location>
</feature>
<dbReference type="SMART" id="SM00387">
    <property type="entry name" value="HATPase_c"/>
    <property type="match status" value="1"/>
</dbReference>
<keyword evidence="11" id="KW-0378">Hydrolase</keyword>
<keyword evidence="8" id="KW-0808">Transferase</keyword>
<dbReference type="GO" id="GO:0016301">
    <property type="term" value="F:kinase activity"/>
    <property type="evidence" value="ECO:0007669"/>
    <property type="project" value="UniProtKB-KW"/>
</dbReference>
<keyword evidence="7" id="KW-0597">Phosphoprotein</keyword>
<dbReference type="PANTHER" id="PTHR44936">
    <property type="entry name" value="SENSOR PROTEIN CREC"/>
    <property type="match status" value="1"/>
</dbReference>
<comment type="catalytic activity">
    <reaction evidence="1">
        <text>ATP + protein L-histidine = ADP + protein N-phospho-L-histidine.</text>
        <dbReference type="EC" id="2.7.13.3"/>
    </reaction>
</comment>
<keyword evidence="10 24" id="KW-0418">Kinase</keyword>
<evidence type="ECO:0000256" key="10">
    <source>
        <dbReference type="ARBA" id="ARBA00022777"/>
    </source>
</evidence>
<dbReference type="InterPro" id="IPR036097">
    <property type="entry name" value="HisK_dim/P_sf"/>
</dbReference>
<keyword evidence="16" id="KW-0346">Stress response</keyword>
<evidence type="ECO:0000256" key="14">
    <source>
        <dbReference type="ARBA" id="ARBA00022912"/>
    </source>
</evidence>
<dbReference type="InterPro" id="IPR050980">
    <property type="entry name" value="2C_sensor_his_kinase"/>
</dbReference>
<keyword evidence="6" id="KW-1003">Cell membrane</keyword>
<evidence type="ECO:0000256" key="7">
    <source>
        <dbReference type="ARBA" id="ARBA00022553"/>
    </source>
</evidence>
<evidence type="ECO:0000256" key="20">
    <source>
        <dbReference type="ARBA" id="ARBA00041776"/>
    </source>
</evidence>
<evidence type="ECO:0000259" key="23">
    <source>
        <dbReference type="PROSITE" id="PS50885"/>
    </source>
</evidence>
<evidence type="ECO:0000256" key="13">
    <source>
        <dbReference type="ARBA" id="ARBA00022842"/>
    </source>
</evidence>
<evidence type="ECO:0000256" key="16">
    <source>
        <dbReference type="ARBA" id="ARBA00023016"/>
    </source>
</evidence>
<evidence type="ECO:0000256" key="4">
    <source>
        <dbReference type="ARBA" id="ARBA00004651"/>
    </source>
</evidence>
<proteinExistence type="predicted"/>
<keyword evidence="21" id="KW-0812">Transmembrane</keyword>
<gene>
    <name evidence="24" type="ORF">R55214_HHFBAMCI_01265</name>
</gene>
<evidence type="ECO:0000256" key="17">
    <source>
        <dbReference type="ARBA" id="ARBA00023026"/>
    </source>
</evidence>
<dbReference type="SUPFAM" id="SSF47384">
    <property type="entry name" value="Homodimeric domain of signal transducing histidine kinase"/>
    <property type="match status" value="1"/>
</dbReference>
<dbReference type="Pfam" id="PF00512">
    <property type="entry name" value="HisKA"/>
    <property type="match status" value="1"/>
</dbReference>
<evidence type="ECO:0000256" key="9">
    <source>
        <dbReference type="ARBA" id="ARBA00022741"/>
    </source>
</evidence>
<evidence type="ECO:0000259" key="22">
    <source>
        <dbReference type="PROSITE" id="PS50109"/>
    </source>
</evidence>
<dbReference type="SMART" id="SM00388">
    <property type="entry name" value="HisKA"/>
    <property type="match status" value="1"/>
</dbReference>
<accession>A0ABM9MZ48</accession>
<dbReference type="InterPro" id="IPR004358">
    <property type="entry name" value="Sig_transdc_His_kin-like_C"/>
</dbReference>
<sequence length="451" mass="50812">MLRSQIKMIIVITISFSLMMIFGVGHKLLNDVKLSTWQITASLKKNEIDSDHDWDDWRKNSTVDINHSYIYVHNLRQDAEARYYFSPRADDLLQKKMIKVPFINNLYYRPGFGFLYRRFVSSNGIYYTLWQNIGPQLSILMRVIEVSAILLSVTLVLAPIYIRRLTARLTDPLTDLSTSTQVVHQAEQSGLIQLPVPSQPTEVTELAQDFNHLLALLNQRQDQQKLFVMNAAHELRTPIATIKSHAQLIDRHGADHPEIIEKSVTYITKESRAMQQIIEDLLAILRVETLSLALTRMNVTTAVSEIMQPLEKTIPQKLILQLEPNLMAQTNLEALEQILHNLIQNASKYSKPSDPIVVTLSNKENGSVALTVMDQGLGIPEADKAHIFEHFYRSDDVRGSIPGTGLGLAITKQFVDLIHGHLSVADNPTGGTIFTLLLPSAIDTTHQSGHS</sequence>
<dbReference type="EMBL" id="CAUZMB010000008">
    <property type="protein sequence ID" value="CAK1250165.1"/>
    <property type="molecule type" value="Genomic_DNA"/>
</dbReference>
<comment type="caution">
    <text evidence="24">The sequence shown here is derived from an EMBL/GenBank/DDBJ whole genome shotgun (WGS) entry which is preliminary data.</text>
</comment>
<feature type="domain" description="Histidine kinase" evidence="22">
    <location>
        <begin position="230"/>
        <end position="442"/>
    </location>
</feature>
<dbReference type="Pfam" id="PF02518">
    <property type="entry name" value="HATPase_c"/>
    <property type="match status" value="1"/>
</dbReference>
<dbReference type="Proteomes" id="UP001314166">
    <property type="component" value="Unassembled WGS sequence"/>
</dbReference>
<dbReference type="CDD" id="cd00082">
    <property type="entry name" value="HisKA"/>
    <property type="match status" value="1"/>
</dbReference>
<dbReference type="InterPro" id="IPR003594">
    <property type="entry name" value="HATPase_dom"/>
</dbReference>
<evidence type="ECO:0000256" key="18">
    <source>
        <dbReference type="ARBA" id="ARBA00023211"/>
    </source>
</evidence>
<evidence type="ECO:0000256" key="15">
    <source>
        <dbReference type="ARBA" id="ARBA00023012"/>
    </source>
</evidence>
<comment type="subcellular location">
    <subcellularLocation>
        <location evidence="4">Cell membrane</location>
        <topology evidence="4">Multi-pass membrane protein</topology>
    </subcellularLocation>
</comment>
<evidence type="ECO:0000313" key="24">
    <source>
        <dbReference type="EMBL" id="CAK1250165.1"/>
    </source>
</evidence>
<evidence type="ECO:0000256" key="21">
    <source>
        <dbReference type="SAM" id="Phobius"/>
    </source>
</evidence>
<feature type="transmembrane region" description="Helical" evidence="21">
    <location>
        <begin position="6"/>
        <end position="25"/>
    </location>
</feature>
<keyword evidence="18" id="KW-0464">Manganese</keyword>
<evidence type="ECO:0000256" key="19">
    <source>
        <dbReference type="ARBA" id="ARBA00040454"/>
    </source>
</evidence>
<dbReference type="SUPFAM" id="SSF55874">
    <property type="entry name" value="ATPase domain of HSP90 chaperone/DNA topoisomerase II/histidine kinase"/>
    <property type="match status" value="1"/>
</dbReference>